<dbReference type="Proteomes" id="UP001244341">
    <property type="component" value="Chromosome 6b"/>
</dbReference>
<dbReference type="Proteomes" id="UP001244341">
    <property type="component" value="Chromosome 14b"/>
</dbReference>
<accession>A0ABY8UMH5</accession>
<gene>
    <name evidence="1" type="ORF">OEZ85_001973</name>
    <name evidence="2" type="ORF">OEZ85_004781</name>
</gene>
<sequence length="415" mass="44192">MCFVEGSPVVVPERFLGTQAEMQHVIERLSPLLSDPFISGAILAGMPYKPHLDAVRTAALVAALSGDTPHLGQVLAPAAGQPAVGQPVAGQPAVTVPDVAAAAAAAAAGAAVVTPIQPASIELVNRTQEAFMTMGNEFFTQLTDHCSERQYEPEPARMARLSNELQQRKAQITDDLLGLKHTKLFWDSVNAQLFVPGVGEALRASKLEVSAQHLSAAAWHDLLAGVLAVSKPGPELLLEQIKKCEELLPTYWQKVPAVIEKHQQQQQRERHDQAIEKVAAAAAAAMSRPLGQASAGSRLPAMGSYPRSGAADAAVNNLHAAMDPVDAAWRAKPVGERGCQFWSGIEGSCLQPGCQAQHVPGQPSAWYAARAQVWQQLGCKPDEKGNYRLPTAAGYKRPALTDAGAESVASRSFRR</sequence>
<reference evidence="2 3" key="1">
    <citation type="submission" date="2023-05" db="EMBL/GenBank/DDBJ databases">
        <title>A 100% complete, gapless, phased diploid assembly of the Scenedesmus obliquus UTEX 3031 genome.</title>
        <authorList>
            <person name="Biondi T.C."/>
            <person name="Hanschen E.R."/>
            <person name="Kwon T."/>
            <person name="Eng W."/>
            <person name="Kruse C.P.S."/>
            <person name="Koehler S.I."/>
            <person name="Kunde Y."/>
            <person name="Gleasner C.D."/>
            <person name="You Mak K.T."/>
            <person name="Polle J."/>
            <person name="Hovde B.T."/>
            <person name="Starkenburg S.R."/>
        </authorList>
    </citation>
    <scope>NUCLEOTIDE SEQUENCE [LARGE SCALE GENOMIC DNA]</scope>
    <source>
        <strain evidence="2 3">DOE0152z</strain>
    </source>
</reference>
<organism evidence="2 3">
    <name type="scientific">Tetradesmus obliquus</name>
    <name type="common">Green alga</name>
    <name type="synonym">Acutodesmus obliquus</name>
    <dbReference type="NCBI Taxonomy" id="3088"/>
    <lineage>
        <taxon>Eukaryota</taxon>
        <taxon>Viridiplantae</taxon>
        <taxon>Chlorophyta</taxon>
        <taxon>core chlorophytes</taxon>
        <taxon>Chlorophyceae</taxon>
        <taxon>CS clade</taxon>
        <taxon>Sphaeropleales</taxon>
        <taxon>Scenedesmaceae</taxon>
        <taxon>Tetradesmus</taxon>
    </lineage>
</organism>
<dbReference type="EMBL" id="CP126213">
    <property type="protein sequence ID" value="WIA15306.1"/>
    <property type="molecule type" value="Genomic_DNA"/>
</dbReference>
<protein>
    <recommendedName>
        <fullName evidence="4">C3H1-type domain-containing protein</fullName>
    </recommendedName>
</protein>
<evidence type="ECO:0000313" key="2">
    <source>
        <dbReference type="EMBL" id="WIA22485.1"/>
    </source>
</evidence>
<evidence type="ECO:0008006" key="4">
    <source>
        <dbReference type="Google" id="ProtNLM"/>
    </source>
</evidence>
<name>A0ABY8UMH5_TETOB</name>
<evidence type="ECO:0000313" key="1">
    <source>
        <dbReference type="EMBL" id="WIA15306.1"/>
    </source>
</evidence>
<keyword evidence="3" id="KW-1185">Reference proteome</keyword>
<proteinExistence type="predicted"/>
<dbReference type="EMBL" id="CP126221">
    <property type="protein sequence ID" value="WIA22485.1"/>
    <property type="molecule type" value="Genomic_DNA"/>
</dbReference>
<evidence type="ECO:0000313" key="3">
    <source>
        <dbReference type="Proteomes" id="UP001244341"/>
    </source>
</evidence>